<gene>
    <name evidence="6" type="ORF">NBR_LOCUS12783</name>
</gene>
<dbReference type="WBParaSite" id="NBR_0001278201-mRNA-1">
    <property type="protein sequence ID" value="NBR_0001278201-mRNA-1"/>
    <property type="gene ID" value="NBR_0001278201"/>
</dbReference>
<evidence type="ECO:0000313" key="6">
    <source>
        <dbReference type="EMBL" id="VDL76372.1"/>
    </source>
</evidence>
<proteinExistence type="predicted"/>
<organism evidence="8">
    <name type="scientific">Nippostrongylus brasiliensis</name>
    <name type="common">Rat hookworm</name>
    <dbReference type="NCBI Taxonomy" id="27835"/>
    <lineage>
        <taxon>Eukaryota</taxon>
        <taxon>Metazoa</taxon>
        <taxon>Ecdysozoa</taxon>
        <taxon>Nematoda</taxon>
        <taxon>Chromadorea</taxon>
        <taxon>Rhabditida</taxon>
        <taxon>Rhabditina</taxon>
        <taxon>Rhabditomorpha</taxon>
        <taxon>Strongyloidea</taxon>
        <taxon>Heligmosomidae</taxon>
        <taxon>Nippostrongylus</taxon>
    </lineage>
</organism>
<keyword evidence="1" id="KW-0646">Protease inhibitor</keyword>
<dbReference type="InterPro" id="IPR002919">
    <property type="entry name" value="TIL_dom"/>
</dbReference>
<name>A0A158R0Z0_NIPBR</name>
<evidence type="ECO:0000313" key="8">
    <source>
        <dbReference type="WBParaSite" id="NBR_0001278201-mRNA-1"/>
    </source>
</evidence>
<evidence type="ECO:0000256" key="1">
    <source>
        <dbReference type="ARBA" id="ARBA00022690"/>
    </source>
</evidence>
<keyword evidence="2" id="KW-0722">Serine protease inhibitor</keyword>
<dbReference type="GO" id="GO:0004867">
    <property type="term" value="F:serine-type endopeptidase inhibitor activity"/>
    <property type="evidence" value="ECO:0007669"/>
    <property type="project" value="UniProtKB-KW"/>
</dbReference>
<dbReference type="Gene3D" id="2.10.25.10">
    <property type="entry name" value="Laminin"/>
    <property type="match status" value="1"/>
</dbReference>
<dbReference type="EMBL" id="UYSL01020858">
    <property type="protein sequence ID" value="VDL76372.1"/>
    <property type="molecule type" value="Genomic_DNA"/>
</dbReference>
<dbReference type="PANTHER" id="PTHR23259">
    <property type="entry name" value="RIDDLE"/>
    <property type="match status" value="1"/>
</dbReference>
<accession>A0A158R0Z0</accession>
<dbReference type="STRING" id="27835.A0A158R0Z0"/>
<reference evidence="6 7" key="2">
    <citation type="submission" date="2018-11" db="EMBL/GenBank/DDBJ databases">
        <authorList>
            <consortium name="Pathogen Informatics"/>
        </authorList>
    </citation>
    <scope>NUCLEOTIDE SEQUENCE [LARGE SCALE GENOMIC DNA]</scope>
</reference>
<feature type="domain" description="TIL" evidence="5">
    <location>
        <begin position="23"/>
        <end position="75"/>
    </location>
</feature>
<sequence length="316" mass="34624">MMSPLKRRVRASHTFRSPVNGRCGLDEELRFCRPTCEPTCSDLSPVCSATCGKAVCMCRRGSVRQAGMCVPQTACRFFDFDFAESKPMKKKHFTGKVPVAGARIAATDTAKMVKHKARPPPNCGQGQQFTRCVCDATCHRDKVCTSCTSGCGCFLHHVRNDSGVCVPFKDCPLPRPKTMPTSTVMFPHATLMRLTKNSPAHGEKSAKQRTHTKADARMPGARPKARAVSIDARAPHSAVVKHGKSGKKTQPKGPSPPGFMPPTAKHHKAGGPPASRPTNFGPPGVTPFLLFRAKRIRRKERALRRLKRRLRAHRAA</sequence>
<keyword evidence="7" id="KW-1185">Reference proteome</keyword>
<dbReference type="Proteomes" id="UP000271162">
    <property type="component" value="Unassembled WGS sequence"/>
</dbReference>
<dbReference type="SUPFAM" id="SSF57567">
    <property type="entry name" value="Serine protease inhibitors"/>
    <property type="match status" value="1"/>
</dbReference>
<dbReference type="OMA" id="CACHATK"/>
<evidence type="ECO:0000313" key="7">
    <source>
        <dbReference type="Proteomes" id="UP000271162"/>
    </source>
</evidence>
<feature type="compositionally biased region" description="Basic and acidic residues" evidence="4">
    <location>
        <begin position="201"/>
        <end position="216"/>
    </location>
</feature>
<keyword evidence="3" id="KW-1015">Disulfide bond</keyword>
<evidence type="ECO:0000256" key="4">
    <source>
        <dbReference type="SAM" id="MobiDB-lite"/>
    </source>
</evidence>
<dbReference type="InterPro" id="IPR051368">
    <property type="entry name" value="SerProtInhib-TIL_Domain"/>
</dbReference>
<dbReference type="CDD" id="cd19941">
    <property type="entry name" value="TIL"/>
    <property type="match status" value="2"/>
</dbReference>
<reference evidence="8" key="1">
    <citation type="submission" date="2016-04" db="UniProtKB">
        <authorList>
            <consortium name="WormBaseParasite"/>
        </authorList>
    </citation>
    <scope>IDENTIFICATION</scope>
</reference>
<dbReference type="Pfam" id="PF01826">
    <property type="entry name" value="TIL"/>
    <property type="match status" value="1"/>
</dbReference>
<dbReference type="PANTHER" id="PTHR23259:SF70">
    <property type="entry name" value="ACCESSORY GLAND PROTEIN ACP62F-RELATED"/>
    <property type="match status" value="1"/>
</dbReference>
<feature type="region of interest" description="Disordered" evidence="4">
    <location>
        <begin position="197"/>
        <end position="286"/>
    </location>
</feature>
<protein>
    <submittedName>
        <fullName evidence="8">TIL domain-containing protein</fullName>
    </submittedName>
</protein>
<evidence type="ECO:0000256" key="3">
    <source>
        <dbReference type="ARBA" id="ARBA00023157"/>
    </source>
</evidence>
<evidence type="ECO:0000256" key="2">
    <source>
        <dbReference type="ARBA" id="ARBA00022900"/>
    </source>
</evidence>
<evidence type="ECO:0000259" key="5">
    <source>
        <dbReference type="Pfam" id="PF01826"/>
    </source>
</evidence>
<dbReference type="AlphaFoldDB" id="A0A158R0Z0"/>
<feature type="compositionally biased region" description="Basic residues" evidence="4">
    <location>
        <begin position="239"/>
        <end position="250"/>
    </location>
</feature>
<dbReference type="InterPro" id="IPR036084">
    <property type="entry name" value="Ser_inhib-like_sf"/>
</dbReference>